<proteinExistence type="predicted"/>
<accession>C6W4N3</accession>
<evidence type="ECO:0000313" key="1">
    <source>
        <dbReference type="EMBL" id="ACT95857.1"/>
    </source>
</evidence>
<dbReference type="Proteomes" id="UP000002011">
    <property type="component" value="Chromosome"/>
</dbReference>
<protein>
    <submittedName>
        <fullName evidence="1">Uncharacterized protein</fullName>
    </submittedName>
</protein>
<name>C6W4N3_DYAFD</name>
<gene>
    <name evidence="1" type="ordered locus">Dfer_4656</name>
</gene>
<evidence type="ECO:0000313" key="2">
    <source>
        <dbReference type="Proteomes" id="UP000002011"/>
    </source>
</evidence>
<sequence>MDTQQLSQEQLADLVKDIEKTNTNEADSTLQKDFKLCGEGLDELVKRLAAFEDGELSARPWNDIKKDFGSI</sequence>
<keyword evidence="2" id="KW-1185">Reference proteome</keyword>
<organism evidence="1 2">
    <name type="scientific">Dyadobacter fermentans (strain ATCC 700827 / DSM 18053 / CIP 107007 / KCTC 52180 / NS114)</name>
    <dbReference type="NCBI Taxonomy" id="471854"/>
    <lineage>
        <taxon>Bacteria</taxon>
        <taxon>Pseudomonadati</taxon>
        <taxon>Bacteroidota</taxon>
        <taxon>Cytophagia</taxon>
        <taxon>Cytophagales</taxon>
        <taxon>Spirosomataceae</taxon>
        <taxon>Dyadobacter</taxon>
    </lineage>
</organism>
<dbReference type="KEGG" id="dfe:Dfer_4656"/>
<dbReference type="RefSeq" id="WP_015814098.1">
    <property type="nucleotide sequence ID" value="NC_013037.1"/>
</dbReference>
<dbReference type="OrthoDB" id="9930286at2"/>
<dbReference type="HOGENOM" id="CLU_2733573_0_0_10"/>
<dbReference type="EMBL" id="CP001619">
    <property type="protein sequence ID" value="ACT95857.1"/>
    <property type="molecule type" value="Genomic_DNA"/>
</dbReference>
<reference evidence="1 2" key="1">
    <citation type="journal article" date="2009" name="Stand. Genomic Sci.">
        <title>Complete genome sequence of Dyadobacter fermentans type strain (NS114).</title>
        <authorList>
            <person name="Lang E."/>
            <person name="Lapidus A."/>
            <person name="Chertkov O."/>
            <person name="Brettin T."/>
            <person name="Detter J.C."/>
            <person name="Han C."/>
            <person name="Copeland A."/>
            <person name="Glavina Del Rio T."/>
            <person name="Nolan M."/>
            <person name="Chen F."/>
            <person name="Lucas S."/>
            <person name="Tice H."/>
            <person name="Cheng J.F."/>
            <person name="Land M."/>
            <person name="Hauser L."/>
            <person name="Chang Y.J."/>
            <person name="Jeffries C.D."/>
            <person name="Kopitz M."/>
            <person name="Bruce D."/>
            <person name="Goodwin L."/>
            <person name="Pitluck S."/>
            <person name="Ovchinnikova G."/>
            <person name="Pati A."/>
            <person name="Ivanova N."/>
            <person name="Mavrommatis K."/>
            <person name="Chen A."/>
            <person name="Palaniappan K."/>
            <person name="Chain P."/>
            <person name="Bristow J."/>
            <person name="Eisen J.A."/>
            <person name="Markowitz V."/>
            <person name="Hugenholtz P."/>
            <person name="Goker M."/>
            <person name="Rohde M."/>
            <person name="Kyrpides N.C."/>
            <person name="Klenk H.P."/>
        </authorList>
    </citation>
    <scope>NUCLEOTIDE SEQUENCE [LARGE SCALE GENOMIC DNA]</scope>
    <source>
        <strain evidence="2">ATCC 700827 / DSM 18053 / CIP 107007 / KCTC 52180 / NS114</strain>
    </source>
</reference>
<dbReference type="STRING" id="471854.Dfer_4656"/>
<dbReference type="AlphaFoldDB" id="C6W4N3"/>